<organism evidence="1 2">
    <name type="scientific">Permianibacter aggregans</name>
    <dbReference type="NCBI Taxonomy" id="1510150"/>
    <lineage>
        <taxon>Bacteria</taxon>
        <taxon>Pseudomonadati</taxon>
        <taxon>Pseudomonadota</taxon>
        <taxon>Gammaproteobacteria</taxon>
        <taxon>Pseudomonadales</taxon>
        <taxon>Pseudomonadaceae</taxon>
        <taxon>Permianibacter</taxon>
    </lineage>
</organism>
<keyword evidence="2" id="KW-1185">Reference proteome</keyword>
<evidence type="ECO:0000313" key="2">
    <source>
        <dbReference type="Proteomes" id="UP000295375"/>
    </source>
</evidence>
<reference evidence="1 2" key="1">
    <citation type="submission" date="2019-03" db="EMBL/GenBank/DDBJ databases">
        <title>Genomic Encyclopedia of Type Strains, Phase IV (KMG-IV): sequencing the most valuable type-strain genomes for metagenomic binning, comparative biology and taxonomic classification.</title>
        <authorList>
            <person name="Goeker M."/>
        </authorList>
    </citation>
    <scope>NUCLEOTIDE SEQUENCE [LARGE SCALE GENOMIC DNA]</scope>
    <source>
        <strain evidence="1 2">DSM 103792</strain>
    </source>
</reference>
<name>A0A4R6UHZ8_9GAMM</name>
<proteinExistence type="predicted"/>
<protein>
    <submittedName>
        <fullName evidence="1">Uncharacterized protein</fullName>
    </submittedName>
</protein>
<dbReference type="AlphaFoldDB" id="A0A4R6UHZ8"/>
<sequence length="73" mass="8350">MKVREKVLVAAVFEVFELACNIQDWQTANELLRVIEGLSRRENDDKYLLMAYKRIDMDAKAGLHGPGSSDDQH</sequence>
<evidence type="ECO:0000313" key="1">
    <source>
        <dbReference type="EMBL" id="TDQ44979.1"/>
    </source>
</evidence>
<dbReference type="RefSeq" id="WP_133592986.1">
    <property type="nucleotide sequence ID" value="NZ_CP037953.1"/>
</dbReference>
<dbReference type="Proteomes" id="UP000295375">
    <property type="component" value="Unassembled WGS sequence"/>
</dbReference>
<dbReference type="EMBL" id="SNYM01000022">
    <property type="protein sequence ID" value="TDQ44979.1"/>
    <property type="molecule type" value="Genomic_DNA"/>
</dbReference>
<accession>A0A4R6UHZ8</accession>
<comment type="caution">
    <text evidence="1">The sequence shown here is derived from an EMBL/GenBank/DDBJ whole genome shotgun (WGS) entry which is preliminary data.</text>
</comment>
<gene>
    <name evidence="1" type="ORF">EV696_12235</name>
</gene>